<proteinExistence type="predicted"/>
<accession>A0A7C3A9P9</accession>
<gene>
    <name evidence="6" type="ORF">ENP13_01325</name>
</gene>
<dbReference type="PANTHER" id="PTHR43790:SF9">
    <property type="entry name" value="GALACTOFURANOSE TRANSPORTER ATP-BINDING PROTEIN YTFR"/>
    <property type="match status" value="1"/>
</dbReference>
<dbReference type="GO" id="GO:0016887">
    <property type="term" value="F:ATP hydrolysis activity"/>
    <property type="evidence" value="ECO:0007669"/>
    <property type="project" value="InterPro"/>
</dbReference>
<dbReference type="SUPFAM" id="SSF52540">
    <property type="entry name" value="P-loop containing nucleoside triphosphate hydrolases"/>
    <property type="match status" value="1"/>
</dbReference>
<keyword evidence="3" id="KW-0547">Nucleotide-binding</keyword>
<reference evidence="6" key="1">
    <citation type="journal article" date="2020" name="mSystems">
        <title>Genome- and Community-Level Interaction Insights into Carbon Utilization and Element Cycling Functions of Hydrothermarchaeota in Hydrothermal Sediment.</title>
        <authorList>
            <person name="Zhou Z."/>
            <person name="Liu Y."/>
            <person name="Xu W."/>
            <person name="Pan J."/>
            <person name="Luo Z.H."/>
            <person name="Li M."/>
        </authorList>
    </citation>
    <scope>NUCLEOTIDE SEQUENCE [LARGE SCALE GENOMIC DNA]</scope>
    <source>
        <strain evidence="6">SpSt-192</strain>
    </source>
</reference>
<dbReference type="GO" id="GO:0005524">
    <property type="term" value="F:ATP binding"/>
    <property type="evidence" value="ECO:0007669"/>
    <property type="project" value="UniProtKB-KW"/>
</dbReference>
<evidence type="ECO:0000259" key="5">
    <source>
        <dbReference type="PROSITE" id="PS50893"/>
    </source>
</evidence>
<dbReference type="PROSITE" id="PS50893">
    <property type="entry name" value="ABC_TRANSPORTER_2"/>
    <property type="match status" value="1"/>
</dbReference>
<dbReference type="Gene3D" id="3.40.50.300">
    <property type="entry name" value="P-loop containing nucleotide triphosphate hydrolases"/>
    <property type="match status" value="1"/>
</dbReference>
<organism evidence="6">
    <name type="scientific">Thermorudis sp</name>
    <dbReference type="NCBI Taxonomy" id="1969470"/>
    <lineage>
        <taxon>Bacteria</taxon>
        <taxon>Pseudomonadati</taxon>
        <taxon>Thermomicrobiota</taxon>
        <taxon>Thermomicrobia</taxon>
        <taxon>Thermomicrobia incertae sedis</taxon>
        <taxon>Thermorudis</taxon>
    </lineage>
</organism>
<dbReference type="Pfam" id="PF00005">
    <property type="entry name" value="ABC_tran"/>
    <property type="match status" value="1"/>
</dbReference>
<evidence type="ECO:0000256" key="1">
    <source>
        <dbReference type="ARBA" id="ARBA00022448"/>
    </source>
</evidence>
<evidence type="ECO:0000313" key="6">
    <source>
        <dbReference type="EMBL" id="HEX69873.1"/>
    </source>
</evidence>
<dbReference type="InterPro" id="IPR003439">
    <property type="entry name" value="ABC_transporter-like_ATP-bd"/>
</dbReference>
<dbReference type="EMBL" id="DSID01000104">
    <property type="protein sequence ID" value="HEX69873.1"/>
    <property type="molecule type" value="Genomic_DNA"/>
</dbReference>
<protein>
    <submittedName>
        <fullName evidence="6">Sugar ABC transporter ATP-binding protein</fullName>
    </submittedName>
</protein>
<evidence type="ECO:0000256" key="4">
    <source>
        <dbReference type="ARBA" id="ARBA00022840"/>
    </source>
</evidence>
<dbReference type="InterPro" id="IPR050107">
    <property type="entry name" value="ABC_carbohydrate_import_ATPase"/>
</dbReference>
<comment type="caution">
    <text evidence="6">The sequence shown here is derived from an EMBL/GenBank/DDBJ whole genome shotgun (WGS) entry which is preliminary data.</text>
</comment>
<dbReference type="InterPro" id="IPR017871">
    <property type="entry name" value="ABC_transporter-like_CS"/>
</dbReference>
<sequence length="248" mass="26739">MGGKTCGGANELRQPLGQLFPTLRSLRLGQNLQGPPADGLEGHGQDEILACLAGERAPSRGQLRVNRRPVAWGSTVRMLAHGIAFVPEDRKTKGLLLERSTLWNVTLPSLRYLSFLGWVRSQAERTFAEHAVQAVDVRGSLDAPVHALSGGNQQKVVLAKWLATRSRILLLNQPTRGVDVGAKAEIYALLRRFADGGGVVLLTSRELVELLGLCDRILVVRQGRIAAELPSTATEEEVMAVATTGEAA</sequence>
<dbReference type="InterPro" id="IPR027417">
    <property type="entry name" value="P-loop_NTPase"/>
</dbReference>
<dbReference type="PROSITE" id="PS00211">
    <property type="entry name" value="ABC_TRANSPORTER_1"/>
    <property type="match status" value="1"/>
</dbReference>
<dbReference type="PANTHER" id="PTHR43790">
    <property type="entry name" value="CARBOHYDRATE TRANSPORT ATP-BINDING PROTEIN MG119-RELATED"/>
    <property type="match status" value="1"/>
</dbReference>
<keyword evidence="4 6" id="KW-0067">ATP-binding</keyword>
<dbReference type="AlphaFoldDB" id="A0A7C3A9P9"/>
<keyword evidence="1" id="KW-0813">Transport</keyword>
<keyword evidence="2" id="KW-0677">Repeat</keyword>
<dbReference type="CDD" id="cd03215">
    <property type="entry name" value="ABC_Carb_Monos_II"/>
    <property type="match status" value="1"/>
</dbReference>
<feature type="domain" description="ABC transporter" evidence="5">
    <location>
        <begin position="7"/>
        <end position="247"/>
    </location>
</feature>
<name>A0A7C3A9P9_9BACT</name>
<evidence type="ECO:0000256" key="3">
    <source>
        <dbReference type="ARBA" id="ARBA00022741"/>
    </source>
</evidence>
<evidence type="ECO:0000256" key="2">
    <source>
        <dbReference type="ARBA" id="ARBA00022737"/>
    </source>
</evidence>